<dbReference type="Proteomes" id="UP000228934">
    <property type="component" value="Unassembled WGS sequence"/>
</dbReference>
<dbReference type="EMBL" id="KV923126">
    <property type="protein sequence ID" value="PIN95321.1"/>
    <property type="molecule type" value="Genomic_DNA"/>
</dbReference>
<sequence length="380" mass="42617">EVKQPKSATQEKQKLTSTKEEIQNHGTKSNNILNQTESITSKNQQCLEPENLKGTLHNNQNVRRLNQKFSSWKEQDHTVKVQKAQLQKNSSQTDKGLEKEKTEISDSKAQDHPTQVKNSSGPISDPVSTTPSEPLNETNTSPSHGNQSKYKTQMFVSSQSDSSAVSPKEKKELLNKKEPENFQAQNEEKTETPKQHNEGNKLTSTGVDKIKVSTTEIQEVKHPKNATQEKQKVTSTKEENQNHGTTSNNILNQTESITSNSQKQSISSKNQQCLESDSVKGTLHNNQNVRRLNQKFSSWKEEDHTVKVQKAQLQKFSSQTEKRLEEEKAEISDSKAQDHPTQGKNSSGPISDPVSTTPSEPQNETNTSPSQSKYKTQVFV</sequence>
<feature type="compositionally biased region" description="Basic and acidic residues" evidence="1">
    <location>
        <begin position="1"/>
        <end position="23"/>
    </location>
</feature>
<name>A0A2G9NW74_AQUCT</name>
<feature type="compositionally biased region" description="Polar residues" evidence="1">
    <location>
        <begin position="242"/>
        <end position="255"/>
    </location>
</feature>
<feature type="compositionally biased region" description="Polar residues" evidence="1">
    <location>
        <begin position="283"/>
        <end position="297"/>
    </location>
</feature>
<feature type="compositionally biased region" description="Basic and acidic residues" evidence="1">
    <location>
        <begin position="218"/>
        <end position="241"/>
    </location>
</feature>
<feature type="compositionally biased region" description="Polar residues" evidence="1">
    <location>
        <begin position="112"/>
        <end position="156"/>
    </location>
</feature>
<organism evidence="2 3">
    <name type="scientific">Aquarana catesbeiana</name>
    <name type="common">American bullfrog</name>
    <name type="synonym">Rana catesbeiana</name>
    <dbReference type="NCBI Taxonomy" id="8400"/>
    <lineage>
        <taxon>Eukaryota</taxon>
        <taxon>Metazoa</taxon>
        <taxon>Chordata</taxon>
        <taxon>Craniata</taxon>
        <taxon>Vertebrata</taxon>
        <taxon>Euteleostomi</taxon>
        <taxon>Amphibia</taxon>
        <taxon>Batrachia</taxon>
        <taxon>Anura</taxon>
        <taxon>Neobatrachia</taxon>
        <taxon>Ranoidea</taxon>
        <taxon>Ranidae</taxon>
        <taxon>Aquarana</taxon>
    </lineage>
</organism>
<gene>
    <name evidence="2" type="ORF">AB205_0180620</name>
</gene>
<evidence type="ECO:0000256" key="1">
    <source>
        <dbReference type="SAM" id="MobiDB-lite"/>
    </source>
</evidence>
<evidence type="ECO:0000313" key="2">
    <source>
        <dbReference type="EMBL" id="PIN95321.1"/>
    </source>
</evidence>
<feature type="region of interest" description="Disordered" evidence="1">
    <location>
        <begin position="1"/>
        <end position="380"/>
    </location>
</feature>
<feature type="compositionally biased region" description="Polar residues" evidence="1">
    <location>
        <begin position="200"/>
        <end position="217"/>
    </location>
</feature>
<feature type="non-terminal residue" evidence="2">
    <location>
        <position position="1"/>
    </location>
</feature>
<feature type="compositionally biased region" description="Basic and acidic residues" evidence="1">
    <location>
        <begin position="320"/>
        <end position="338"/>
    </location>
</feature>
<feature type="compositionally biased region" description="Polar residues" evidence="1">
    <location>
        <begin position="339"/>
        <end position="380"/>
    </location>
</feature>
<dbReference type="AlphaFoldDB" id="A0A2G9NW74"/>
<feature type="compositionally biased region" description="Low complexity" evidence="1">
    <location>
        <begin position="256"/>
        <end position="272"/>
    </location>
</feature>
<feature type="compositionally biased region" description="Polar residues" evidence="1">
    <location>
        <begin position="24"/>
        <end position="46"/>
    </location>
</feature>
<evidence type="ECO:0000313" key="3">
    <source>
        <dbReference type="Proteomes" id="UP000228934"/>
    </source>
</evidence>
<feature type="compositionally biased region" description="Low complexity" evidence="1">
    <location>
        <begin position="157"/>
        <end position="166"/>
    </location>
</feature>
<protein>
    <submittedName>
        <fullName evidence="2">Uncharacterized protein</fullName>
    </submittedName>
</protein>
<proteinExistence type="predicted"/>
<accession>A0A2G9NW74</accession>
<feature type="compositionally biased region" description="Polar residues" evidence="1">
    <location>
        <begin position="84"/>
        <end position="94"/>
    </location>
</feature>
<feature type="non-terminal residue" evidence="2">
    <location>
        <position position="380"/>
    </location>
</feature>
<feature type="compositionally biased region" description="Basic and acidic residues" evidence="1">
    <location>
        <begin position="167"/>
        <end position="199"/>
    </location>
</feature>
<keyword evidence="3" id="KW-1185">Reference proteome</keyword>
<feature type="compositionally biased region" description="Polar residues" evidence="1">
    <location>
        <begin position="56"/>
        <end position="70"/>
    </location>
</feature>
<reference evidence="3" key="1">
    <citation type="journal article" date="2017" name="Nat. Commun.">
        <title>The North American bullfrog draft genome provides insight into hormonal regulation of long noncoding RNA.</title>
        <authorList>
            <person name="Hammond S.A."/>
            <person name="Warren R.L."/>
            <person name="Vandervalk B.P."/>
            <person name="Kucuk E."/>
            <person name="Khan H."/>
            <person name="Gibb E.A."/>
            <person name="Pandoh P."/>
            <person name="Kirk H."/>
            <person name="Zhao Y."/>
            <person name="Jones M."/>
            <person name="Mungall A.J."/>
            <person name="Coope R."/>
            <person name="Pleasance S."/>
            <person name="Moore R.A."/>
            <person name="Holt R.A."/>
            <person name="Round J.M."/>
            <person name="Ohora S."/>
            <person name="Walle B.V."/>
            <person name="Veldhoen N."/>
            <person name="Helbing C.C."/>
            <person name="Birol I."/>
        </authorList>
    </citation>
    <scope>NUCLEOTIDE SEQUENCE [LARGE SCALE GENOMIC DNA]</scope>
</reference>
<feature type="compositionally biased region" description="Basic and acidic residues" evidence="1">
    <location>
        <begin position="95"/>
        <end position="111"/>
    </location>
</feature>